<dbReference type="EMBL" id="SMUV01000017">
    <property type="protein sequence ID" value="TDK53738.1"/>
    <property type="molecule type" value="Genomic_DNA"/>
</dbReference>
<reference evidence="2 3" key="1">
    <citation type="submission" date="2019-03" db="EMBL/GenBank/DDBJ databases">
        <title>Ruegeria lutea sp. nov., a novel strain, isolated from marine sediment, the Masan Bay, South Korea.</title>
        <authorList>
            <person name="Kim J."/>
            <person name="Kim D.-Y."/>
            <person name="Lee S.-S."/>
        </authorList>
    </citation>
    <scope>NUCLEOTIDE SEQUENCE [LARGE SCALE GENOMIC DNA]</scope>
    <source>
        <strain evidence="2 3">318-1</strain>
    </source>
</reference>
<comment type="caution">
    <text evidence="2">The sequence shown here is derived from an EMBL/GenBank/DDBJ whole genome shotgun (WGS) entry which is preliminary data.</text>
</comment>
<name>A0A4R5VHD7_9RHOB</name>
<dbReference type="Pfam" id="PF01243">
    <property type="entry name" value="PNPOx_N"/>
    <property type="match status" value="1"/>
</dbReference>
<dbReference type="OrthoDB" id="9790331at2"/>
<accession>A0A4R5VHD7</accession>
<feature type="domain" description="Pyridoxamine 5'-phosphate oxidase N-terminal" evidence="1">
    <location>
        <begin position="41"/>
        <end position="151"/>
    </location>
</feature>
<gene>
    <name evidence="2" type="ORF">E1832_00230</name>
</gene>
<evidence type="ECO:0000259" key="1">
    <source>
        <dbReference type="Pfam" id="PF01243"/>
    </source>
</evidence>
<dbReference type="InterPro" id="IPR011576">
    <property type="entry name" value="Pyridox_Oxase_N"/>
</dbReference>
<evidence type="ECO:0000313" key="2">
    <source>
        <dbReference type="EMBL" id="TDK53738.1"/>
    </source>
</evidence>
<evidence type="ECO:0000313" key="3">
    <source>
        <dbReference type="Proteomes" id="UP000295301"/>
    </source>
</evidence>
<dbReference type="AlphaFoldDB" id="A0A4R5VHD7"/>
<dbReference type="SUPFAM" id="SSF50475">
    <property type="entry name" value="FMN-binding split barrel"/>
    <property type="match status" value="1"/>
</dbReference>
<dbReference type="Proteomes" id="UP000295301">
    <property type="component" value="Unassembled WGS sequence"/>
</dbReference>
<proteinExistence type="predicted"/>
<dbReference type="PANTHER" id="PTHR42815:SF2">
    <property type="entry name" value="FAD-BINDING, PUTATIVE (AFU_ORTHOLOGUE AFUA_6G07600)-RELATED"/>
    <property type="match status" value="1"/>
</dbReference>
<dbReference type="PANTHER" id="PTHR42815">
    <property type="entry name" value="FAD-BINDING, PUTATIVE (AFU_ORTHOLOGUE AFUA_6G07600)-RELATED"/>
    <property type="match status" value="1"/>
</dbReference>
<organism evidence="2 3">
    <name type="scientific">Antarcticimicrobium luteum</name>
    <dbReference type="NCBI Taxonomy" id="2547397"/>
    <lineage>
        <taxon>Bacteria</taxon>
        <taxon>Pseudomonadati</taxon>
        <taxon>Pseudomonadota</taxon>
        <taxon>Alphaproteobacteria</taxon>
        <taxon>Rhodobacterales</taxon>
        <taxon>Paracoccaceae</taxon>
        <taxon>Antarcticimicrobium</taxon>
    </lineage>
</organism>
<keyword evidence="3" id="KW-1185">Reference proteome</keyword>
<dbReference type="InterPro" id="IPR012349">
    <property type="entry name" value="Split_barrel_FMN-bd"/>
</dbReference>
<dbReference type="RefSeq" id="WP_133357782.1">
    <property type="nucleotide sequence ID" value="NZ_SMUV01000017.1"/>
</dbReference>
<protein>
    <submittedName>
        <fullName evidence="2">Pyridoxamine 5-phosphate oxidase</fullName>
    </submittedName>
</protein>
<sequence length="207" mass="23264">MPHHFAKIAFTPTVKKVQEALGSRSAYARMENVPEPRNQKLTEAEAGFIAARDSFYMATVSETGWPYIQHRGGPAGFVRVLDEGTIGFADFRGNRQYVSVGNLMTDDRVSLFFVDYPNKTRLKVFGRARIIDLEDRTALSRLELSDYRARIERGIVIRIEGFDWNCPQHITERYTLAEVSAVTAPLAARIAELEAEIAGRPASRPMA</sequence>
<dbReference type="Gene3D" id="2.30.110.10">
    <property type="entry name" value="Electron Transport, Fmn-binding Protein, Chain A"/>
    <property type="match status" value="1"/>
</dbReference>